<evidence type="ECO:0000313" key="2">
    <source>
        <dbReference type="EMBL" id="VIO62555.1"/>
    </source>
</evidence>
<protein>
    <submittedName>
        <fullName evidence="2">Uncharacterized protein</fullName>
    </submittedName>
</protein>
<proteinExistence type="predicted"/>
<dbReference type="AlphaFoldDB" id="A0A4E9EHI7"/>
<name>A0A4E9EHI7_GIBZA</name>
<organism evidence="2">
    <name type="scientific">Gibberella zeae</name>
    <name type="common">Wheat head blight fungus</name>
    <name type="synonym">Fusarium graminearum</name>
    <dbReference type="NCBI Taxonomy" id="5518"/>
    <lineage>
        <taxon>Eukaryota</taxon>
        <taxon>Fungi</taxon>
        <taxon>Dikarya</taxon>
        <taxon>Ascomycota</taxon>
        <taxon>Pezizomycotina</taxon>
        <taxon>Sordariomycetes</taxon>
        <taxon>Hypocreomycetidae</taxon>
        <taxon>Hypocreales</taxon>
        <taxon>Nectriaceae</taxon>
        <taxon>Fusarium</taxon>
    </lineage>
</organism>
<dbReference type="EMBL" id="CAAKMV010000163">
    <property type="protein sequence ID" value="VIO62555.1"/>
    <property type="molecule type" value="Genomic_DNA"/>
</dbReference>
<reference evidence="1" key="2">
    <citation type="submission" date="2021-03" db="EMBL/GenBank/DDBJ databases">
        <authorList>
            <person name="Alouane T."/>
            <person name="Langin T."/>
            <person name="Bonhomme L."/>
        </authorList>
    </citation>
    <scope>NUCLEOTIDE SEQUENCE</scope>
    <source>
        <strain evidence="1">MDC_Fg202</strain>
    </source>
</reference>
<dbReference type="Proteomes" id="UP000746612">
    <property type="component" value="Unassembled WGS sequence"/>
</dbReference>
<accession>A0A4E9EHI7</accession>
<sequence length="61" mass="6936">MAKTQQDTRVADWLNCEPNSVTKGTMYQKEIYGDIDQVKANLEQFDIGFQGPPMIGTWVVK</sequence>
<evidence type="ECO:0000313" key="1">
    <source>
        <dbReference type="EMBL" id="CAG1972759.1"/>
    </source>
</evidence>
<reference evidence="2" key="1">
    <citation type="submission" date="2019-04" db="EMBL/GenBank/DDBJ databases">
        <authorList>
            <person name="Melise S."/>
            <person name="Noan J."/>
            <person name="Okalmin O."/>
        </authorList>
    </citation>
    <scope>NUCLEOTIDE SEQUENCE</scope>
    <source>
        <strain evidence="2">FN9</strain>
    </source>
</reference>
<gene>
    <name evidence="2" type="ORF">FUG_LOCUS477494</name>
    <name evidence="1" type="ORF">MDCFG202_LOCUS108354</name>
</gene>
<dbReference type="EMBL" id="CAJPIJ010000091">
    <property type="protein sequence ID" value="CAG1972759.1"/>
    <property type="molecule type" value="Genomic_DNA"/>
</dbReference>